<feature type="region of interest" description="Disordered" evidence="15">
    <location>
        <begin position="1"/>
        <end position="22"/>
    </location>
</feature>
<evidence type="ECO:0000256" key="14">
    <source>
        <dbReference type="PROSITE-ProRule" id="PRU10141"/>
    </source>
</evidence>
<feature type="domain" description="Protein kinase" evidence="16">
    <location>
        <begin position="35"/>
        <end position="298"/>
    </location>
</feature>
<keyword evidence="4 11" id="KW-0547">Nucleotide-binding</keyword>
<evidence type="ECO:0000256" key="1">
    <source>
        <dbReference type="ARBA" id="ARBA00004167"/>
    </source>
</evidence>
<dbReference type="GeneID" id="115631350"/>
<dbReference type="InterPro" id="IPR008266">
    <property type="entry name" value="Tyr_kinase_AS"/>
</dbReference>
<reference evidence="18" key="1">
    <citation type="submission" date="2025-08" db="UniProtKB">
        <authorList>
            <consortium name="RefSeq"/>
        </authorList>
    </citation>
    <scope>IDENTIFICATION</scope>
    <source>
        <strain evidence="18">11010-0011.00</strain>
        <tissue evidence="18">Whole body</tissue>
    </source>
</reference>
<dbReference type="InterPro" id="IPR011009">
    <property type="entry name" value="Kinase-like_dom_sf"/>
</dbReference>
<dbReference type="PIRSF" id="PIRSF000615">
    <property type="entry name" value="TyrPK_CSF1-R"/>
    <property type="match status" value="1"/>
</dbReference>
<dbReference type="GO" id="GO:0004714">
    <property type="term" value="F:transmembrane receptor protein tyrosine kinase activity"/>
    <property type="evidence" value="ECO:0007669"/>
    <property type="project" value="UniProtKB-EC"/>
</dbReference>
<keyword evidence="17" id="KW-1185">Reference proteome</keyword>
<sequence length="335" mass="38291">MENNVHNERINNDNSGSGDVYIPEDTDWEVPRDEVSLVSRLGEGAFGKVFRATTGGRTVAVKMLKENHSDEDLINFLLEMEMMKLIGQHDNIINLLGCSTQNSSRWLIIEYACHGNLRDFLVQNRNRATICENDLVKFAWQIACGMEFLSSQRCVHRDLAARNVLVSEDFVMKIADFGLARQTRDKGYYRKVRKGRLPVKWMALESLETGYHDSKSDVWSFGVLFWEIMSFGIGPYEDITSVEQLANFLQLGERLKRPDQCSDNLYLLMQKCWHAHAYARPTFSELAANLSSLLTQFIPNAYDVYLDRLSPIMGAPPTAHSYANIPEHIVNETRL</sequence>
<evidence type="ECO:0000256" key="7">
    <source>
        <dbReference type="ARBA" id="ARBA00023136"/>
    </source>
</evidence>
<evidence type="ECO:0000256" key="12">
    <source>
        <dbReference type="PIRSR" id="PIRSR000615-3"/>
    </source>
</evidence>
<dbReference type="RefSeq" id="XP_030383926.1">
    <property type="nucleotide sequence ID" value="XM_030528066.1"/>
</dbReference>
<feature type="site" description="Important for interaction with phosphotyrosine-binding proteins" evidence="13">
    <location>
        <position position="302"/>
    </location>
</feature>
<dbReference type="PROSITE" id="PS50011">
    <property type="entry name" value="PROTEIN_KINASE_DOM"/>
    <property type="match status" value="1"/>
</dbReference>
<dbReference type="PANTHER" id="PTHR24416">
    <property type="entry name" value="TYROSINE-PROTEIN KINASE RECEPTOR"/>
    <property type="match status" value="1"/>
</dbReference>
<evidence type="ECO:0000313" key="18">
    <source>
        <dbReference type="RefSeq" id="XP_030383926.1"/>
    </source>
</evidence>
<evidence type="ECO:0000256" key="5">
    <source>
        <dbReference type="ARBA" id="ARBA00022840"/>
    </source>
</evidence>
<evidence type="ECO:0000256" key="11">
    <source>
        <dbReference type="PIRSR" id="PIRSR000615-2"/>
    </source>
</evidence>
<dbReference type="OrthoDB" id="5984265at2759"/>
<dbReference type="GO" id="GO:0005886">
    <property type="term" value="C:plasma membrane"/>
    <property type="evidence" value="ECO:0007669"/>
    <property type="project" value="TreeGrafter"/>
</dbReference>
<protein>
    <submittedName>
        <fullName evidence="18">Fibroblast growth factor receptor homolog 2-like</fullName>
    </submittedName>
</protein>
<feature type="binding site" evidence="11">
    <location>
        <begin position="42"/>
        <end position="49"/>
    </location>
    <ligand>
        <name>ATP</name>
        <dbReference type="ChEBI" id="CHEBI:30616"/>
    </ligand>
</feature>
<evidence type="ECO:0000256" key="6">
    <source>
        <dbReference type="ARBA" id="ARBA00022989"/>
    </source>
</evidence>
<evidence type="ECO:0000313" key="17">
    <source>
        <dbReference type="Proteomes" id="UP000504634"/>
    </source>
</evidence>
<evidence type="ECO:0000256" key="15">
    <source>
        <dbReference type="SAM" id="MobiDB-lite"/>
    </source>
</evidence>
<keyword evidence="12" id="KW-0479">Metal-binding</keyword>
<dbReference type="GO" id="GO:0043235">
    <property type="term" value="C:receptor complex"/>
    <property type="evidence" value="ECO:0007669"/>
    <property type="project" value="TreeGrafter"/>
</dbReference>
<accession>A0A6J2U5T4</accession>
<keyword evidence="2" id="KW-0812">Transmembrane</keyword>
<dbReference type="InterPro" id="IPR000719">
    <property type="entry name" value="Prot_kinase_dom"/>
</dbReference>
<dbReference type="PROSITE" id="PS00107">
    <property type="entry name" value="PROTEIN_KINASE_ATP"/>
    <property type="match status" value="1"/>
</dbReference>
<evidence type="ECO:0000256" key="4">
    <source>
        <dbReference type="ARBA" id="ARBA00022741"/>
    </source>
</evidence>
<evidence type="ECO:0000259" key="16">
    <source>
        <dbReference type="PROSITE" id="PS50011"/>
    </source>
</evidence>
<dbReference type="GO" id="GO:0007169">
    <property type="term" value="P:cell surface receptor protein tyrosine kinase signaling pathway"/>
    <property type="evidence" value="ECO:0007669"/>
    <property type="project" value="TreeGrafter"/>
</dbReference>
<feature type="binding site" evidence="11">
    <location>
        <position position="162"/>
    </location>
    <ligand>
        <name>ATP</name>
        <dbReference type="ChEBI" id="CHEBI:30616"/>
    </ligand>
</feature>
<dbReference type="FunFam" id="1.10.510.10:FF:000743">
    <property type="entry name" value="Predicted protein"/>
    <property type="match status" value="1"/>
</dbReference>
<dbReference type="SUPFAM" id="SSF56112">
    <property type="entry name" value="Protein kinase-like (PK-like)"/>
    <property type="match status" value="1"/>
</dbReference>
<evidence type="ECO:0000256" key="9">
    <source>
        <dbReference type="ARBA" id="ARBA00051243"/>
    </source>
</evidence>
<dbReference type="Pfam" id="PF07714">
    <property type="entry name" value="PK_Tyr_Ser-Thr"/>
    <property type="match status" value="1"/>
</dbReference>
<keyword evidence="7" id="KW-0472">Membrane</keyword>
<keyword evidence="3" id="KW-0732">Signal</keyword>
<name>A0A6J2U5T4_DROLE</name>
<keyword evidence="8" id="KW-0675">Receptor</keyword>
<feature type="binding site" evidence="12">
    <location>
        <position position="163"/>
    </location>
    <ligand>
        <name>Mg(2+)</name>
        <dbReference type="ChEBI" id="CHEBI:18420"/>
    </ligand>
</feature>
<comment type="subcellular location">
    <subcellularLocation>
        <location evidence="1">Membrane</location>
        <topology evidence="1">Single-pass membrane protein</topology>
    </subcellularLocation>
</comment>
<feature type="active site" description="Proton acceptor" evidence="10">
    <location>
        <position position="158"/>
    </location>
</feature>
<dbReference type="AlphaFoldDB" id="A0A6J2U5T4"/>
<dbReference type="GO" id="GO:0005524">
    <property type="term" value="F:ATP binding"/>
    <property type="evidence" value="ECO:0007669"/>
    <property type="project" value="UniProtKB-UniRule"/>
</dbReference>
<gene>
    <name evidence="18" type="primary">LOC115631350</name>
</gene>
<feature type="binding site" evidence="12">
    <location>
        <position position="176"/>
    </location>
    <ligand>
        <name>Mg(2+)</name>
        <dbReference type="ChEBI" id="CHEBI:18420"/>
    </ligand>
</feature>
<dbReference type="PROSITE" id="PS00109">
    <property type="entry name" value="PROTEIN_KINASE_TYR"/>
    <property type="match status" value="1"/>
</dbReference>
<keyword evidence="5 11" id="KW-0067">ATP-binding</keyword>
<dbReference type="PRINTS" id="PR00109">
    <property type="entry name" value="TYRKINASE"/>
</dbReference>
<keyword evidence="6" id="KW-1133">Transmembrane helix</keyword>
<organism evidence="17 18">
    <name type="scientific">Drosophila lebanonensis</name>
    <name type="common">Fruit fly</name>
    <name type="synonym">Scaptodrosophila lebanonensis</name>
    <dbReference type="NCBI Taxonomy" id="7225"/>
    <lineage>
        <taxon>Eukaryota</taxon>
        <taxon>Metazoa</taxon>
        <taxon>Ecdysozoa</taxon>
        <taxon>Arthropoda</taxon>
        <taxon>Hexapoda</taxon>
        <taxon>Insecta</taxon>
        <taxon>Pterygota</taxon>
        <taxon>Neoptera</taxon>
        <taxon>Endopterygota</taxon>
        <taxon>Diptera</taxon>
        <taxon>Brachycera</taxon>
        <taxon>Muscomorpha</taxon>
        <taxon>Ephydroidea</taxon>
        <taxon>Drosophilidae</taxon>
        <taxon>Scaptodrosophila</taxon>
    </lineage>
</organism>
<dbReference type="InterPro" id="IPR020635">
    <property type="entry name" value="Tyr_kinase_cat_dom"/>
</dbReference>
<dbReference type="InterPro" id="IPR001245">
    <property type="entry name" value="Ser-Thr/Tyr_kinase_cat_dom"/>
</dbReference>
<dbReference type="InterPro" id="IPR017441">
    <property type="entry name" value="Protein_kinase_ATP_BS"/>
</dbReference>
<dbReference type="GO" id="GO:0046872">
    <property type="term" value="F:metal ion binding"/>
    <property type="evidence" value="ECO:0007669"/>
    <property type="project" value="UniProtKB-KW"/>
</dbReference>
<proteinExistence type="predicted"/>
<comment type="catalytic activity">
    <reaction evidence="9">
        <text>L-tyrosyl-[protein] + ATP = O-phospho-L-tyrosyl-[protein] + ADP + H(+)</text>
        <dbReference type="Rhea" id="RHEA:10596"/>
        <dbReference type="Rhea" id="RHEA-COMP:10136"/>
        <dbReference type="Rhea" id="RHEA-COMP:20101"/>
        <dbReference type="ChEBI" id="CHEBI:15378"/>
        <dbReference type="ChEBI" id="CHEBI:30616"/>
        <dbReference type="ChEBI" id="CHEBI:46858"/>
        <dbReference type="ChEBI" id="CHEBI:61978"/>
        <dbReference type="ChEBI" id="CHEBI:456216"/>
        <dbReference type="EC" id="2.7.10.1"/>
    </reaction>
</comment>
<evidence type="ECO:0000256" key="10">
    <source>
        <dbReference type="PIRSR" id="PIRSR000615-1"/>
    </source>
</evidence>
<dbReference type="InterPro" id="IPR050122">
    <property type="entry name" value="RTK"/>
</dbReference>
<evidence type="ECO:0000256" key="3">
    <source>
        <dbReference type="ARBA" id="ARBA00022729"/>
    </source>
</evidence>
<keyword evidence="12" id="KW-0460">Magnesium</keyword>
<feature type="compositionally biased region" description="Basic and acidic residues" evidence="15">
    <location>
        <begin position="1"/>
        <end position="11"/>
    </location>
</feature>
<dbReference type="Gene3D" id="1.10.510.10">
    <property type="entry name" value="Transferase(Phosphotransferase) domain 1"/>
    <property type="match status" value="1"/>
</dbReference>
<dbReference type="Proteomes" id="UP000504634">
    <property type="component" value="Unplaced"/>
</dbReference>
<evidence type="ECO:0000256" key="2">
    <source>
        <dbReference type="ARBA" id="ARBA00022692"/>
    </source>
</evidence>
<evidence type="ECO:0000256" key="8">
    <source>
        <dbReference type="ARBA" id="ARBA00023170"/>
    </source>
</evidence>
<dbReference type="SMART" id="SM00219">
    <property type="entry name" value="TyrKc"/>
    <property type="match status" value="1"/>
</dbReference>
<evidence type="ECO:0000256" key="13">
    <source>
        <dbReference type="PIRSR" id="PIRSR000615-4"/>
    </source>
</evidence>
<feature type="binding site" evidence="11 14">
    <location>
        <position position="62"/>
    </location>
    <ligand>
        <name>ATP</name>
        <dbReference type="ChEBI" id="CHEBI:30616"/>
    </ligand>
</feature>
<dbReference type="PANTHER" id="PTHR24416:SF550">
    <property type="entry name" value="FIBROBLAST GROWTH FACTOR RECEPTOR HOMOLOG 1-RELATED"/>
    <property type="match status" value="1"/>
</dbReference>
<dbReference type="Gene3D" id="3.30.200.20">
    <property type="entry name" value="Phosphorylase Kinase, domain 1"/>
    <property type="match status" value="1"/>
</dbReference>